<protein>
    <recommendedName>
        <fullName evidence="4">Chitin-binding type-4 domain-containing protein</fullName>
    </recommendedName>
</protein>
<organism evidence="2 3">
    <name type="scientific">Actinomortierella ambigua</name>
    <dbReference type="NCBI Taxonomy" id="1343610"/>
    <lineage>
        <taxon>Eukaryota</taxon>
        <taxon>Fungi</taxon>
        <taxon>Fungi incertae sedis</taxon>
        <taxon>Mucoromycota</taxon>
        <taxon>Mortierellomycotina</taxon>
        <taxon>Mortierellomycetes</taxon>
        <taxon>Mortierellales</taxon>
        <taxon>Mortierellaceae</taxon>
        <taxon>Actinomortierella</taxon>
    </lineage>
</organism>
<evidence type="ECO:0000313" key="2">
    <source>
        <dbReference type="EMBL" id="KAG0267956.1"/>
    </source>
</evidence>
<evidence type="ECO:0000256" key="1">
    <source>
        <dbReference type="SAM" id="SignalP"/>
    </source>
</evidence>
<name>A0A9P6QKM3_9FUNG</name>
<dbReference type="OrthoDB" id="2342176at2759"/>
<feature type="chain" id="PRO_5040137843" description="Chitin-binding type-4 domain-containing protein" evidence="1">
    <location>
        <begin position="22"/>
        <end position="227"/>
    </location>
</feature>
<keyword evidence="3" id="KW-1185">Reference proteome</keyword>
<feature type="signal peptide" evidence="1">
    <location>
        <begin position="1"/>
        <end position="21"/>
    </location>
</feature>
<reference evidence="2" key="1">
    <citation type="journal article" date="2020" name="Fungal Divers.">
        <title>Resolving the Mortierellaceae phylogeny through synthesis of multi-gene phylogenetics and phylogenomics.</title>
        <authorList>
            <person name="Vandepol N."/>
            <person name="Liber J."/>
            <person name="Desiro A."/>
            <person name="Na H."/>
            <person name="Kennedy M."/>
            <person name="Barry K."/>
            <person name="Grigoriev I.V."/>
            <person name="Miller A.N."/>
            <person name="O'Donnell K."/>
            <person name="Stajich J.E."/>
            <person name="Bonito G."/>
        </authorList>
    </citation>
    <scope>NUCLEOTIDE SEQUENCE</scope>
    <source>
        <strain evidence="2">BC1065</strain>
    </source>
</reference>
<accession>A0A9P6QKM3</accession>
<proteinExistence type="predicted"/>
<evidence type="ECO:0008006" key="4">
    <source>
        <dbReference type="Google" id="ProtNLM"/>
    </source>
</evidence>
<dbReference type="EMBL" id="JAAAJB010000063">
    <property type="protein sequence ID" value="KAG0267956.1"/>
    <property type="molecule type" value="Genomic_DNA"/>
</dbReference>
<dbReference type="PANTHER" id="PTHR36182">
    <property type="entry name" value="PROTEIN, PUTATIVE (AFU_ORTHOLOGUE AFUA_6G10930)-RELATED"/>
    <property type="match status" value="1"/>
</dbReference>
<dbReference type="AlphaFoldDB" id="A0A9P6QKM3"/>
<keyword evidence="1" id="KW-0732">Signal</keyword>
<gene>
    <name evidence="2" type="ORF">DFQ27_007827</name>
</gene>
<sequence length="227" mass="24675">MKNFSLLVVAVASSIALVTEAHVSFRFPCPRRASYNECPQPKSDSDWNLVDYDSISPVGSFNGINDPIPKHPASFPGNRPVFTAGLNVNTTYEVDAPHNGGTCQWTLSYDNGKTQVVIQDWFRNCLRDAKHGRRYTVSVKIPANAPSGPALLTWLWNNNEGSREMYASSADVVIQGSNGGSISGVAPAFCNYGPGSCFIAEEVVAGGNWGEVYFKNRKNITITVPPK</sequence>
<dbReference type="Proteomes" id="UP000807716">
    <property type="component" value="Unassembled WGS sequence"/>
</dbReference>
<dbReference type="Gene3D" id="2.70.50.70">
    <property type="match status" value="1"/>
</dbReference>
<comment type="caution">
    <text evidence="2">The sequence shown here is derived from an EMBL/GenBank/DDBJ whole genome shotgun (WGS) entry which is preliminary data.</text>
</comment>
<evidence type="ECO:0000313" key="3">
    <source>
        <dbReference type="Proteomes" id="UP000807716"/>
    </source>
</evidence>
<dbReference type="PANTHER" id="PTHR36182:SF1">
    <property type="entry name" value="PROTEIN, PUTATIVE (AFU_ORTHOLOGUE AFUA_6G10930)-RELATED"/>
    <property type="match status" value="1"/>
</dbReference>